<evidence type="ECO:0000313" key="4">
    <source>
        <dbReference type="EMBL" id="KAG6511123.1"/>
    </source>
</evidence>
<protein>
    <recommendedName>
        <fullName evidence="6">40S ribosomal protein S18</fullName>
    </recommendedName>
</protein>
<comment type="caution">
    <text evidence="4">The sequence shown here is derived from an EMBL/GenBank/DDBJ whole genome shotgun (WGS) entry which is preliminary data.</text>
</comment>
<keyword evidence="3" id="KW-0687">Ribonucleoprotein</keyword>
<dbReference type="GO" id="GO:1990904">
    <property type="term" value="C:ribonucleoprotein complex"/>
    <property type="evidence" value="ECO:0007669"/>
    <property type="project" value="UniProtKB-KW"/>
</dbReference>
<gene>
    <name evidence="4" type="ORF">ZIOFF_029177</name>
</gene>
<proteinExistence type="inferred from homology"/>
<keyword evidence="2" id="KW-0689">Ribosomal protein</keyword>
<evidence type="ECO:0000256" key="2">
    <source>
        <dbReference type="ARBA" id="ARBA00022980"/>
    </source>
</evidence>
<reference evidence="4 5" key="1">
    <citation type="submission" date="2020-08" db="EMBL/GenBank/DDBJ databases">
        <title>Plant Genome Project.</title>
        <authorList>
            <person name="Zhang R.-G."/>
        </authorList>
    </citation>
    <scope>NUCLEOTIDE SEQUENCE [LARGE SCALE GENOMIC DNA]</scope>
    <source>
        <tissue evidence="4">Rhizome</tissue>
    </source>
</reference>
<sequence>MRVHPAPGKRNITFRCDVNPAASAAAVLGRQKKLRRLPHVFGKVLELPFSAEANVAVEEDAAGFRFVAATDGLWGEVRAHAIEIHPGVTKVVMRDGGVGDGGRCDLGQGLELDRWRFRLPPTTRPALATAAYADGELVVIVPKRAEFALRINNRLLIRPFRPSLRLRFFLPTHLCESGRRARRKNLVADVAMSLVANEDFQHILRVLNTNVDGKQKIMFALTSIKGIGRRFANIVCKKADVDMNKRAGELSAAELENLMTVVANPRQFKIPDWFLNRKKDYKDGRYSQVVSNALDMKLRDDLERLKKIRFACAGTIEVFVTTGAFEFAVSTLRLPAEGVKLSVSPRKDELRLVLSSHFYISISLS</sequence>
<dbReference type="EMBL" id="JACMSC010000008">
    <property type="protein sequence ID" value="KAG6511123.1"/>
    <property type="molecule type" value="Genomic_DNA"/>
</dbReference>
<dbReference type="SUPFAM" id="SSF46946">
    <property type="entry name" value="S13-like H2TH domain"/>
    <property type="match status" value="1"/>
</dbReference>
<dbReference type="Proteomes" id="UP000734854">
    <property type="component" value="Unassembled WGS sequence"/>
</dbReference>
<dbReference type="CDD" id="cd06464">
    <property type="entry name" value="ACD_sHsps-like"/>
    <property type="match status" value="1"/>
</dbReference>
<dbReference type="InterPro" id="IPR010979">
    <property type="entry name" value="Ribosomal_uS13-like_H2TH"/>
</dbReference>
<dbReference type="GO" id="GO:0003735">
    <property type="term" value="F:structural constituent of ribosome"/>
    <property type="evidence" value="ECO:0007669"/>
    <property type="project" value="InterPro"/>
</dbReference>
<name>A0A8J5LFW6_ZINOF</name>
<comment type="similarity">
    <text evidence="1">Belongs to the universal ribosomal protein uS13 family.</text>
</comment>
<keyword evidence="5" id="KW-1185">Reference proteome</keyword>
<evidence type="ECO:0008006" key="6">
    <source>
        <dbReference type="Google" id="ProtNLM"/>
    </source>
</evidence>
<dbReference type="Pfam" id="PF00416">
    <property type="entry name" value="Ribosomal_S13"/>
    <property type="match status" value="1"/>
</dbReference>
<dbReference type="Gene3D" id="4.10.910.10">
    <property type="entry name" value="30s ribosomal protein s13, domain 2"/>
    <property type="match status" value="1"/>
</dbReference>
<dbReference type="FunFam" id="1.10.8.50:FF:000002">
    <property type="entry name" value="40S ribosomal protein S18"/>
    <property type="match status" value="1"/>
</dbReference>
<dbReference type="GO" id="GO:0006412">
    <property type="term" value="P:translation"/>
    <property type="evidence" value="ECO:0007669"/>
    <property type="project" value="InterPro"/>
</dbReference>
<organism evidence="4 5">
    <name type="scientific">Zingiber officinale</name>
    <name type="common">Ginger</name>
    <name type="synonym">Amomum zingiber</name>
    <dbReference type="NCBI Taxonomy" id="94328"/>
    <lineage>
        <taxon>Eukaryota</taxon>
        <taxon>Viridiplantae</taxon>
        <taxon>Streptophyta</taxon>
        <taxon>Embryophyta</taxon>
        <taxon>Tracheophyta</taxon>
        <taxon>Spermatophyta</taxon>
        <taxon>Magnoliopsida</taxon>
        <taxon>Liliopsida</taxon>
        <taxon>Zingiberales</taxon>
        <taxon>Zingiberaceae</taxon>
        <taxon>Zingiber</taxon>
    </lineage>
</organism>
<evidence type="ECO:0000256" key="3">
    <source>
        <dbReference type="ARBA" id="ARBA00023274"/>
    </source>
</evidence>
<evidence type="ECO:0000313" key="5">
    <source>
        <dbReference type="Proteomes" id="UP000734854"/>
    </source>
</evidence>
<evidence type="ECO:0000256" key="1">
    <source>
        <dbReference type="ARBA" id="ARBA00008080"/>
    </source>
</evidence>
<dbReference type="Gene3D" id="1.10.8.50">
    <property type="match status" value="1"/>
</dbReference>
<dbReference type="AlphaFoldDB" id="A0A8J5LFW6"/>
<dbReference type="GO" id="GO:0003723">
    <property type="term" value="F:RNA binding"/>
    <property type="evidence" value="ECO:0007669"/>
    <property type="project" value="InterPro"/>
</dbReference>
<dbReference type="PROSITE" id="PS50159">
    <property type="entry name" value="RIBOSOMAL_S13_2"/>
    <property type="match status" value="1"/>
</dbReference>
<dbReference type="InterPro" id="IPR027437">
    <property type="entry name" value="Rbsml_uS13_C"/>
</dbReference>
<dbReference type="GO" id="GO:0005840">
    <property type="term" value="C:ribosome"/>
    <property type="evidence" value="ECO:0007669"/>
    <property type="project" value="UniProtKB-KW"/>
</dbReference>
<dbReference type="PANTHER" id="PTHR33879">
    <property type="entry name" value="17.6 KDA CLASS II HEAT SHOCK PROTEIN-RELATED"/>
    <property type="match status" value="1"/>
</dbReference>
<dbReference type="PANTHER" id="PTHR33879:SF3">
    <property type="entry name" value="17.6 KDA CLASS II HEAT SHOCK PROTEIN-RELATED"/>
    <property type="match status" value="1"/>
</dbReference>
<accession>A0A8J5LFW6</accession>
<dbReference type="InterPro" id="IPR001892">
    <property type="entry name" value="Ribosomal_uS13"/>
</dbReference>